<organism evidence="3 4">
    <name type="scientific">Rotaria socialis</name>
    <dbReference type="NCBI Taxonomy" id="392032"/>
    <lineage>
        <taxon>Eukaryota</taxon>
        <taxon>Metazoa</taxon>
        <taxon>Spiralia</taxon>
        <taxon>Gnathifera</taxon>
        <taxon>Rotifera</taxon>
        <taxon>Eurotatoria</taxon>
        <taxon>Bdelloidea</taxon>
        <taxon>Philodinida</taxon>
        <taxon>Philodinidae</taxon>
        <taxon>Rotaria</taxon>
    </lineage>
</organism>
<dbReference type="InterPro" id="IPR052935">
    <property type="entry name" value="Mg2+_PAP"/>
</dbReference>
<accession>A0A820YTB9</accession>
<dbReference type="PANTHER" id="PTHR28208:SF1">
    <property type="entry name" value="FILAMENT ORGANIZATION PROTEIN APP1-LIKE, PUTATIVE (AFU_ORTHOLOGUE AFUA_1G06650)-RELATED"/>
    <property type="match status" value="1"/>
</dbReference>
<protein>
    <recommendedName>
        <fullName evidence="1">Phosphatidate phosphatase APP1 catalytic domain-containing protein</fullName>
    </recommendedName>
</protein>
<dbReference type="PANTHER" id="PTHR28208">
    <property type="entry name" value="PHOSPHATIDATE PHOSPHATASE APP1"/>
    <property type="match status" value="1"/>
</dbReference>
<dbReference type="EMBL" id="CAJOBQ010002281">
    <property type="protein sequence ID" value="CAF4550608.1"/>
    <property type="molecule type" value="Genomic_DNA"/>
</dbReference>
<dbReference type="EMBL" id="CAJNYU010002289">
    <property type="protein sequence ID" value="CAF3531168.1"/>
    <property type="molecule type" value="Genomic_DNA"/>
</dbReference>
<dbReference type="SUPFAM" id="SSF56784">
    <property type="entry name" value="HAD-like"/>
    <property type="match status" value="1"/>
</dbReference>
<dbReference type="Proteomes" id="UP000663862">
    <property type="component" value="Unassembled WGS sequence"/>
</dbReference>
<gene>
    <name evidence="2" type="ORF">FME351_LOCUS18488</name>
    <name evidence="3" type="ORF">TSG867_LOCUS24627</name>
</gene>
<dbReference type="AlphaFoldDB" id="A0A820YTB9"/>
<dbReference type="Proteomes" id="UP000663869">
    <property type="component" value="Unassembled WGS sequence"/>
</dbReference>
<dbReference type="GO" id="GO:0008195">
    <property type="term" value="F:phosphatidate phosphatase activity"/>
    <property type="evidence" value="ECO:0007669"/>
    <property type="project" value="InterPro"/>
</dbReference>
<feature type="domain" description="Phosphatidate phosphatase APP1 catalytic" evidence="1">
    <location>
        <begin position="236"/>
        <end position="380"/>
    </location>
</feature>
<evidence type="ECO:0000313" key="4">
    <source>
        <dbReference type="Proteomes" id="UP000663862"/>
    </source>
</evidence>
<name>A0A820YTB9_9BILA</name>
<reference evidence="3" key="1">
    <citation type="submission" date="2021-02" db="EMBL/GenBank/DDBJ databases">
        <authorList>
            <person name="Nowell W R."/>
        </authorList>
    </citation>
    <scope>NUCLEOTIDE SEQUENCE</scope>
</reference>
<proteinExistence type="predicted"/>
<evidence type="ECO:0000259" key="1">
    <source>
        <dbReference type="Pfam" id="PF09949"/>
    </source>
</evidence>
<evidence type="ECO:0000313" key="3">
    <source>
        <dbReference type="EMBL" id="CAF4550608.1"/>
    </source>
</evidence>
<dbReference type="InterPro" id="IPR019236">
    <property type="entry name" value="APP1_cat"/>
</dbReference>
<evidence type="ECO:0000313" key="2">
    <source>
        <dbReference type="EMBL" id="CAF3531168.1"/>
    </source>
</evidence>
<sequence>MTSYLKKSVVALASARTYIAQWSAEHVYADEALIIPFPTLAKFNPDKGVWSVQIKAWLYLPIEGNKLKIFFSSLPGRLMRKIESTKREDSVDKELNLNAAGDLEENNEQVEIIDDDDDPGACLNEDAVHEDSSKVDENPGRLGYFFVRKSVKVITKSIINDVEHLLQPSDESGFIEGNLELSDEEIRSLGEKIHPDSSDLKFDYTIQINQSNSDIRTEPCKLFKCTIYALAHNGLSIISDIDDTIKISEVVSTRELLKHTFVSDFKPVDGMSELYQAWSEQNCQFHYVSSSPWQLFPALSVFLKKYKYPMGTINLRKFAWGFKHLKPPKTYKMETITQILNAYPSRQYIFVGDSGELDPEIYSKLYTMFPQNIRRIFIRDVCKTPECLPQCQERYLSAFQDVPKEQWTIFKDPRKVETDIRKITAV</sequence>
<dbReference type="Pfam" id="PF09949">
    <property type="entry name" value="APP1_cat"/>
    <property type="match status" value="1"/>
</dbReference>
<comment type="caution">
    <text evidence="3">The sequence shown here is derived from an EMBL/GenBank/DDBJ whole genome shotgun (WGS) entry which is preliminary data.</text>
</comment>
<dbReference type="InterPro" id="IPR036412">
    <property type="entry name" value="HAD-like_sf"/>
</dbReference>